<dbReference type="EMBL" id="BJUZ01000001">
    <property type="protein sequence ID" value="GEK93449.1"/>
    <property type="molecule type" value="Genomic_DNA"/>
</dbReference>
<comment type="caution">
    <text evidence="1">The sequence shown here is derived from an EMBL/GenBank/DDBJ whole genome shotgun (WGS) entry which is preliminary data.</text>
</comment>
<proteinExistence type="predicted"/>
<dbReference type="Proteomes" id="UP000321230">
    <property type="component" value="Unassembled WGS sequence"/>
</dbReference>
<gene>
    <name evidence="1" type="ORF">GWA01_12190</name>
</gene>
<sequence length="99" mass="10631">MGVPRTVIVNFEMRRSEFTLQNLADTVGAGGVVVHVKIFRSEESILASHAARCPYQTPCSVNPPDIGPSTPILMHPTDAVTTPVAANRQDIARPKAATH</sequence>
<evidence type="ECO:0000313" key="1">
    <source>
        <dbReference type="EMBL" id="GEK93449.1"/>
    </source>
</evidence>
<name>A0A511AZ14_9PROT</name>
<keyword evidence="2" id="KW-1185">Reference proteome</keyword>
<organism evidence="1 2">
    <name type="scientific">Gluconobacter wancherniae NBRC 103581</name>
    <dbReference type="NCBI Taxonomy" id="656744"/>
    <lineage>
        <taxon>Bacteria</taxon>
        <taxon>Pseudomonadati</taxon>
        <taxon>Pseudomonadota</taxon>
        <taxon>Alphaproteobacteria</taxon>
        <taxon>Acetobacterales</taxon>
        <taxon>Acetobacteraceae</taxon>
        <taxon>Gluconobacter</taxon>
    </lineage>
</organism>
<protein>
    <submittedName>
        <fullName evidence="1">Uncharacterized protein</fullName>
    </submittedName>
</protein>
<dbReference type="AlphaFoldDB" id="A0A511AZ14"/>
<reference evidence="1 2" key="1">
    <citation type="submission" date="2019-07" db="EMBL/GenBank/DDBJ databases">
        <title>Whole genome shotgun sequence of Gluconobacter wancherniae NBRC 103581.</title>
        <authorList>
            <person name="Hosoyama A."/>
            <person name="Uohara A."/>
            <person name="Ohji S."/>
            <person name="Ichikawa N."/>
        </authorList>
    </citation>
    <scope>NUCLEOTIDE SEQUENCE [LARGE SCALE GENOMIC DNA]</scope>
    <source>
        <strain evidence="1 2">NBRC 103581</strain>
    </source>
</reference>
<accession>A0A511AZ14</accession>
<evidence type="ECO:0000313" key="2">
    <source>
        <dbReference type="Proteomes" id="UP000321230"/>
    </source>
</evidence>